<dbReference type="GO" id="GO:0030247">
    <property type="term" value="F:polysaccharide binding"/>
    <property type="evidence" value="ECO:0007669"/>
    <property type="project" value="InterPro"/>
</dbReference>
<keyword evidence="5 6" id="KW-0472">Membrane</keyword>
<name>A0A061FVF8_THECC</name>
<evidence type="ECO:0000313" key="8">
    <source>
        <dbReference type="EMBL" id="EOY21073.1"/>
    </source>
</evidence>
<keyword evidence="4 6" id="KW-1133">Transmembrane helix</keyword>
<comment type="subcellular location">
    <subcellularLocation>
        <location evidence="1">Membrane</location>
        <topology evidence="1">Single-pass membrane protein</topology>
    </subcellularLocation>
</comment>
<dbReference type="HOGENOM" id="CLU_1848697_0_0_1"/>
<gene>
    <name evidence="8" type="ORF">TCM_012388</name>
</gene>
<dbReference type="EMBL" id="CM001881">
    <property type="protein sequence ID" value="EOY21073.1"/>
    <property type="molecule type" value="Genomic_DNA"/>
</dbReference>
<evidence type="ECO:0000256" key="2">
    <source>
        <dbReference type="ARBA" id="ARBA00022692"/>
    </source>
</evidence>
<dbReference type="PANTHER" id="PTHR33138:SF85">
    <property type="entry name" value="LEAF RUST 10 DISEASE-RESISTANCE LOCUS RECEPTOR-LIKE PROTEIN KINASE-LIKE 2.7 ISOFORM X1"/>
    <property type="match status" value="1"/>
</dbReference>
<keyword evidence="9" id="KW-1185">Reference proteome</keyword>
<evidence type="ECO:0000256" key="6">
    <source>
        <dbReference type="SAM" id="Phobius"/>
    </source>
</evidence>
<dbReference type="OMA" id="CAYDHEA"/>
<feature type="domain" description="Wall-associated receptor kinase galacturonan-binding" evidence="7">
    <location>
        <begin position="38"/>
        <end position="104"/>
    </location>
</feature>
<dbReference type="Gramene" id="EOY21073">
    <property type="protein sequence ID" value="EOY21073"/>
    <property type="gene ID" value="TCM_012388"/>
</dbReference>
<proteinExistence type="predicted"/>
<evidence type="ECO:0000256" key="5">
    <source>
        <dbReference type="ARBA" id="ARBA00023136"/>
    </source>
</evidence>
<evidence type="ECO:0000313" key="9">
    <source>
        <dbReference type="Proteomes" id="UP000026915"/>
    </source>
</evidence>
<reference evidence="8 9" key="1">
    <citation type="journal article" date="2013" name="Genome Biol.">
        <title>The genome sequence of the most widely cultivated cacao type and its use to identify candidate genes regulating pod color.</title>
        <authorList>
            <person name="Motamayor J.C."/>
            <person name="Mockaitis K."/>
            <person name="Schmutz J."/>
            <person name="Haiminen N."/>
            <person name="Iii D.L."/>
            <person name="Cornejo O."/>
            <person name="Findley S.D."/>
            <person name="Zheng P."/>
            <person name="Utro F."/>
            <person name="Royaert S."/>
            <person name="Saski C."/>
            <person name="Jenkins J."/>
            <person name="Podicheti R."/>
            <person name="Zhao M."/>
            <person name="Scheffler B.E."/>
            <person name="Stack J.C."/>
            <person name="Feltus F.A."/>
            <person name="Mustiga G.M."/>
            <person name="Amores F."/>
            <person name="Phillips W."/>
            <person name="Marelli J.P."/>
            <person name="May G.D."/>
            <person name="Shapiro H."/>
            <person name="Ma J."/>
            <person name="Bustamante C.D."/>
            <person name="Schnell R.J."/>
            <person name="Main D."/>
            <person name="Gilbert D."/>
            <person name="Parida L."/>
            <person name="Kuhn D.N."/>
        </authorList>
    </citation>
    <scope>NUCLEOTIDE SEQUENCE [LARGE SCALE GENOMIC DNA]</scope>
    <source>
        <strain evidence="9">cv. Matina 1-6</strain>
    </source>
</reference>
<dbReference type="InterPro" id="IPR025287">
    <property type="entry name" value="WAK_GUB"/>
</dbReference>
<dbReference type="InParanoid" id="A0A061FVF8"/>
<evidence type="ECO:0000256" key="4">
    <source>
        <dbReference type="ARBA" id="ARBA00022989"/>
    </source>
</evidence>
<evidence type="ECO:0000259" key="7">
    <source>
        <dbReference type="Pfam" id="PF13947"/>
    </source>
</evidence>
<keyword evidence="2 6" id="KW-0812">Transmembrane</keyword>
<dbReference type="PANTHER" id="PTHR33138">
    <property type="entry name" value="OS01G0690200 PROTEIN"/>
    <property type="match status" value="1"/>
</dbReference>
<evidence type="ECO:0000256" key="1">
    <source>
        <dbReference type="ARBA" id="ARBA00004167"/>
    </source>
</evidence>
<dbReference type="GO" id="GO:0016020">
    <property type="term" value="C:membrane"/>
    <property type="evidence" value="ECO:0007669"/>
    <property type="project" value="UniProtKB-SubCell"/>
</dbReference>
<dbReference type="AlphaFoldDB" id="A0A061FVF8"/>
<dbReference type="Pfam" id="PF13947">
    <property type="entry name" value="GUB_WAK_bind"/>
    <property type="match status" value="1"/>
</dbReference>
<protein>
    <recommendedName>
        <fullName evidence="7">Wall-associated receptor kinase galacturonan-binding domain-containing protein</fullName>
    </recommendedName>
</protein>
<evidence type="ECO:0000256" key="3">
    <source>
        <dbReference type="ARBA" id="ARBA00022729"/>
    </source>
</evidence>
<organism evidence="8 9">
    <name type="scientific">Theobroma cacao</name>
    <name type="common">Cacao</name>
    <name type="synonym">Cocoa</name>
    <dbReference type="NCBI Taxonomy" id="3641"/>
    <lineage>
        <taxon>Eukaryota</taxon>
        <taxon>Viridiplantae</taxon>
        <taxon>Streptophyta</taxon>
        <taxon>Embryophyta</taxon>
        <taxon>Tracheophyta</taxon>
        <taxon>Spermatophyta</taxon>
        <taxon>Magnoliopsida</taxon>
        <taxon>eudicotyledons</taxon>
        <taxon>Gunneridae</taxon>
        <taxon>Pentapetalae</taxon>
        <taxon>rosids</taxon>
        <taxon>malvids</taxon>
        <taxon>Malvales</taxon>
        <taxon>Malvaceae</taxon>
        <taxon>Byttnerioideae</taxon>
        <taxon>Theobroma</taxon>
    </lineage>
</organism>
<keyword evidence="3" id="KW-0732">Signal</keyword>
<feature type="transmembrane region" description="Helical" evidence="6">
    <location>
        <begin position="6"/>
        <end position="24"/>
    </location>
</feature>
<sequence length="139" mass="16465">MDALFFFSPSFFSFISIFFLLNFFRVSYTEDDVHFTLCDPFECGNFRNLSYPFWTDDLHRPAYCAYDHEAYKLKCKQNQPPVVTIGSQEFQVVHLYQPRGLMTIQRLELGENTCPQEIFTYYIINYSDTAANITLFYDC</sequence>
<accession>A0A061FVF8</accession>
<dbReference type="Proteomes" id="UP000026915">
    <property type="component" value="Chromosome 3"/>
</dbReference>